<sequence length="187" mass="19974">MEFAFYIAALVAVLATLRTITHTNPVHALLYLIISLLAIAAVFFSLGAYFAAALEIIVYAGAIMVLFVFVVMMLNLGNVQEQERAWLKPSTWIGPSILAVVLLAVMIASITGLHDQGIKGTMVDAKAVGIALFGPYVLAVELASMLLLAGLVVAFHIGREHKPGEVLGNASAAPVKEMAKRKTEERA</sequence>
<dbReference type="NCBIfam" id="NF005162">
    <property type="entry name" value="PRK06638.1-1"/>
    <property type="match status" value="1"/>
</dbReference>
<keyword evidence="14" id="KW-0830">Ubiquinone</keyword>
<dbReference type="GeneID" id="93564887"/>
<keyword evidence="9 13" id="KW-0520">NAD</keyword>
<evidence type="ECO:0000256" key="3">
    <source>
        <dbReference type="ARBA" id="ARBA00019907"/>
    </source>
</evidence>
<evidence type="ECO:0000256" key="4">
    <source>
        <dbReference type="ARBA" id="ARBA00022475"/>
    </source>
</evidence>
<dbReference type="EC" id="7.1.1.-" evidence="13"/>
<accession>A0A1X0WDD5</accession>
<feature type="transmembrane region" description="Helical" evidence="13">
    <location>
        <begin position="92"/>
        <end position="113"/>
    </location>
</feature>
<dbReference type="Gene3D" id="1.20.120.1200">
    <property type="entry name" value="NADH-ubiquinone/plastoquinone oxidoreductase chain 6, subunit NuoJ"/>
    <property type="match status" value="1"/>
</dbReference>
<evidence type="ECO:0000256" key="11">
    <source>
        <dbReference type="ARBA" id="ARBA00025811"/>
    </source>
</evidence>
<evidence type="ECO:0000256" key="1">
    <source>
        <dbReference type="ARBA" id="ARBA00004651"/>
    </source>
</evidence>
<dbReference type="STRING" id="1646377.BS640_14120"/>
<evidence type="ECO:0000256" key="13">
    <source>
        <dbReference type="RuleBase" id="RU004429"/>
    </source>
</evidence>
<keyword evidence="10 13" id="KW-0472">Membrane</keyword>
<keyword evidence="15" id="KW-1185">Reference proteome</keyword>
<keyword evidence="4 13" id="KW-1003">Cell membrane</keyword>
<dbReference type="AlphaFoldDB" id="A0A1X0WDD5"/>
<evidence type="ECO:0000313" key="14">
    <source>
        <dbReference type="EMBL" id="ORJ24796.1"/>
    </source>
</evidence>
<feature type="transmembrane region" description="Helical" evidence="13">
    <location>
        <begin position="29"/>
        <end position="49"/>
    </location>
</feature>
<comment type="subcellular location">
    <subcellularLocation>
        <location evidence="1 13">Cell membrane</location>
        <topology evidence="1 13">Multi-pass membrane protein</topology>
    </subcellularLocation>
</comment>
<evidence type="ECO:0000256" key="7">
    <source>
        <dbReference type="ARBA" id="ARBA00022967"/>
    </source>
</evidence>
<dbReference type="GO" id="GO:0048038">
    <property type="term" value="F:quinone binding"/>
    <property type="evidence" value="ECO:0007669"/>
    <property type="project" value="UniProtKB-UniRule"/>
</dbReference>
<evidence type="ECO:0000256" key="10">
    <source>
        <dbReference type="ARBA" id="ARBA00023136"/>
    </source>
</evidence>
<evidence type="ECO:0000256" key="6">
    <source>
        <dbReference type="ARBA" id="ARBA00022719"/>
    </source>
</evidence>
<comment type="function">
    <text evidence="13">NDH-1 shuttles electrons from NADH, via FMN and iron-sulfur (Fe-S) centers, to quinones in the respiratory chain. Couples the redox reaction to proton translocation (for every two electrons transferred, four hydrogen ions are translocated across the cytoplasmic membrane), and thus conserves the redox energy in a proton gradient.</text>
</comment>
<evidence type="ECO:0000256" key="8">
    <source>
        <dbReference type="ARBA" id="ARBA00022989"/>
    </source>
</evidence>
<feature type="transmembrane region" description="Helical" evidence="13">
    <location>
        <begin position="56"/>
        <end position="77"/>
    </location>
</feature>
<dbReference type="GO" id="GO:0005886">
    <property type="term" value="C:plasma membrane"/>
    <property type="evidence" value="ECO:0007669"/>
    <property type="project" value="UniProtKB-SubCell"/>
</dbReference>
<evidence type="ECO:0000256" key="9">
    <source>
        <dbReference type="ARBA" id="ARBA00023027"/>
    </source>
</evidence>
<dbReference type="InterPro" id="IPR042106">
    <property type="entry name" value="Nuo/plastoQ_OxRdtase_6_NuoJ"/>
</dbReference>
<comment type="similarity">
    <text evidence="2 13">Belongs to the complex I subunit 6 family.</text>
</comment>
<proteinExistence type="inferred from homology"/>
<evidence type="ECO:0000256" key="5">
    <source>
        <dbReference type="ARBA" id="ARBA00022692"/>
    </source>
</evidence>
<comment type="caution">
    <text evidence="14">The sequence shown here is derived from an EMBL/GenBank/DDBJ whole genome shotgun (WGS) entry which is preliminary data.</text>
</comment>
<comment type="caution">
    <text evidence="13">Lacks conserved residue(s) required for the propagation of feature annotation.</text>
</comment>
<dbReference type="EMBL" id="MRWE01000023">
    <property type="protein sequence ID" value="ORJ24796.1"/>
    <property type="molecule type" value="Genomic_DNA"/>
</dbReference>
<dbReference type="RefSeq" id="WP_017490244.1">
    <property type="nucleotide sequence ID" value="NZ_CAUQAZ010000178.1"/>
</dbReference>
<name>A0A1X0WDD5_9GAMM</name>
<protein>
    <recommendedName>
        <fullName evidence="3 13">NADH-quinone oxidoreductase subunit J</fullName>
        <ecNumber evidence="13">7.1.1.-</ecNumber>
    </recommendedName>
</protein>
<reference evidence="14 15" key="1">
    <citation type="journal article" date="2017" name="Int. J. Syst. Evol. Microbiol.">
        <title>Rouxiella badensis sp. nov. and Rouxiella silvae sp. nov. isolated from peat bog soil in Germany and emendation of the genus description.</title>
        <authorList>
            <person name="Le Fleche-Mateos A."/>
            <person name="Kugler J.H."/>
            <person name="Hansen S.H."/>
            <person name="Syldatk C."/>
            <person name="Hausmann R."/>
            <person name="Lomprez F."/>
            <person name="Vandenbogaert M."/>
            <person name="Manuguerra J.C."/>
            <person name="Grimont P.A."/>
        </authorList>
    </citation>
    <scope>NUCLEOTIDE SEQUENCE [LARGE SCALE GENOMIC DNA]</scope>
    <source>
        <strain evidence="14 15">DSM 100043</strain>
    </source>
</reference>
<dbReference type="Pfam" id="PF00499">
    <property type="entry name" value="Oxidored_q3"/>
    <property type="match status" value="1"/>
</dbReference>
<dbReference type="Proteomes" id="UP000192536">
    <property type="component" value="Unassembled WGS sequence"/>
</dbReference>
<keyword evidence="6 13" id="KW-0874">Quinone</keyword>
<organism evidence="14 15">
    <name type="scientific">Rouxiella badensis</name>
    <dbReference type="NCBI Taxonomy" id="1646377"/>
    <lineage>
        <taxon>Bacteria</taxon>
        <taxon>Pseudomonadati</taxon>
        <taxon>Pseudomonadota</taxon>
        <taxon>Gammaproteobacteria</taxon>
        <taxon>Enterobacterales</taxon>
        <taxon>Yersiniaceae</taxon>
        <taxon>Rouxiella</taxon>
    </lineage>
</organism>
<dbReference type="GO" id="GO:0008137">
    <property type="term" value="F:NADH dehydrogenase (ubiquinone) activity"/>
    <property type="evidence" value="ECO:0007669"/>
    <property type="project" value="UniProtKB-UniRule"/>
</dbReference>
<evidence type="ECO:0000256" key="12">
    <source>
        <dbReference type="ARBA" id="ARBA00047712"/>
    </source>
</evidence>
<dbReference type="FunFam" id="1.20.120.1200:FF:000001">
    <property type="entry name" value="NADH-quinone oxidoreductase subunit J"/>
    <property type="match status" value="1"/>
</dbReference>
<keyword evidence="8 13" id="KW-1133">Transmembrane helix</keyword>
<evidence type="ECO:0000256" key="2">
    <source>
        <dbReference type="ARBA" id="ARBA00005698"/>
    </source>
</evidence>
<dbReference type="InterPro" id="IPR001457">
    <property type="entry name" value="NADH_UbQ/plastoQ_OxRdtase_su6"/>
</dbReference>
<dbReference type="PANTHER" id="PTHR33269:SF17">
    <property type="entry name" value="NADH-UBIQUINONE OXIDOREDUCTASE CHAIN 6"/>
    <property type="match status" value="1"/>
</dbReference>
<feature type="transmembrane region" description="Helical" evidence="13">
    <location>
        <begin position="133"/>
        <end position="157"/>
    </location>
</feature>
<keyword evidence="5 13" id="KW-0812">Transmembrane</keyword>
<keyword evidence="7" id="KW-1278">Translocase</keyword>
<dbReference type="PANTHER" id="PTHR33269">
    <property type="entry name" value="NADH-UBIQUINONE OXIDOREDUCTASE CHAIN 6"/>
    <property type="match status" value="1"/>
</dbReference>
<gene>
    <name evidence="14" type="ORF">BS640_14120</name>
</gene>
<comment type="subunit">
    <text evidence="11">Composed of 13 different subunits. Subunits NuoA, H, J, K, L, M, N constitute the membrane sector of the complex.</text>
</comment>
<evidence type="ECO:0000313" key="15">
    <source>
        <dbReference type="Proteomes" id="UP000192536"/>
    </source>
</evidence>
<comment type="catalytic activity">
    <reaction evidence="12 13">
        <text>a quinone + NADH + 5 H(+)(in) = a quinol + NAD(+) + 4 H(+)(out)</text>
        <dbReference type="Rhea" id="RHEA:57888"/>
        <dbReference type="ChEBI" id="CHEBI:15378"/>
        <dbReference type="ChEBI" id="CHEBI:24646"/>
        <dbReference type="ChEBI" id="CHEBI:57540"/>
        <dbReference type="ChEBI" id="CHEBI:57945"/>
        <dbReference type="ChEBI" id="CHEBI:132124"/>
    </reaction>
</comment>